<dbReference type="AlphaFoldDB" id="A0A5B8VXV3"/>
<evidence type="ECO:0000313" key="1">
    <source>
        <dbReference type="EMBL" id="QEC75772.1"/>
    </source>
</evidence>
<dbReference type="Proteomes" id="UP000321362">
    <property type="component" value="Chromosome"/>
</dbReference>
<dbReference type="KEGG" id="mgk:FSB76_07325"/>
<evidence type="ECO:0000313" key="2">
    <source>
        <dbReference type="Proteomes" id="UP000321362"/>
    </source>
</evidence>
<sequence length="130" mass="14788">MKIVKGYLNKLTIKLQTKNYNQNSLVIKVITNISVLWDAETSSARLGSKQKASRSFCLREALIFWGNRLGLNGMRGVCFVPRNDMVGLAWRLCMAARPLPTCFDRLSMTGSFYLLPFTFRLLPFTFTLSP</sequence>
<name>A0A5B8VXV3_9SPHI</name>
<proteinExistence type="predicted"/>
<dbReference type="RefSeq" id="WP_147052962.1">
    <property type="nucleotide sequence ID" value="NZ_CP042437.1"/>
</dbReference>
<reference evidence="1 2" key="1">
    <citation type="journal article" date="2013" name="J. Microbiol.">
        <title>Mucilaginibacter ginsenosidivorax sp. nov., with ginsenoside converting activity isolated from sediment.</title>
        <authorList>
            <person name="Kim J.K."/>
            <person name="Choi T.E."/>
            <person name="Liu Q.M."/>
            <person name="Park H.Y."/>
            <person name="Yi T.H."/>
            <person name="Yoon M.H."/>
            <person name="Kim S.C."/>
            <person name="Im W.T."/>
        </authorList>
    </citation>
    <scope>NUCLEOTIDE SEQUENCE [LARGE SCALE GENOMIC DNA]</scope>
    <source>
        <strain evidence="1 2">KHI28</strain>
    </source>
</reference>
<accession>A0A5B8VXV3</accession>
<keyword evidence="2" id="KW-1185">Reference proteome</keyword>
<dbReference type="EMBL" id="CP042437">
    <property type="protein sequence ID" value="QEC75772.1"/>
    <property type="molecule type" value="Genomic_DNA"/>
</dbReference>
<protein>
    <submittedName>
        <fullName evidence="1">Uncharacterized protein</fullName>
    </submittedName>
</protein>
<organism evidence="1 2">
    <name type="scientific">Mucilaginibacter ginsenosidivorax</name>
    <dbReference type="NCBI Taxonomy" id="862126"/>
    <lineage>
        <taxon>Bacteria</taxon>
        <taxon>Pseudomonadati</taxon>
        <taxon>Bacteroidota</taxon>
        <taxon>Sphingobacteriia</taxon>
        <taxon>Sphingobacteriales</taxon>
        <taxon>Sphingobacteriaceae</taxon>
        <taxon>Mucilaginibacter</taxon>
    </lineage>
</organism>
<gene>
    <name evidence="1" type="ORF">FSB76_07325</name>
</gene>